<organism evidence="1 2">
    <name type="scientific">Nakaseomyces bracarensis</name>
    <dbReference type="NCBI Taxonomy" id="273131"/>
    <lineage>
        <taxon>Eukaryota</taxon>
        <taxon>Fungi</taxon>
        <taxon>Dikarya</taxon>
        <taxon>Ascomycota</taxon>
        <taxon>Saccharomycotina</taxon>
        <taxon>Saccharomycetes</taxon>
        <taxon>Saccharomycetales</taxon>
        <taxon>Saccharomycetaceae</taxon>
        <taxon>Nakaseomyces</taxon>
    </lineage>
</organism>
<dbReference type="EMBL" id="JBEVYD010000005">
    <property type="protein sequence ID" value="KAL3233196.1"/>
    <property type="molecule type" value="Genomic_DNA"/>
</dbReference>
<proteinExistence type="predicted"/>
<comment type="caution">
    <text evidence="1">The sequence shown here is derived from an EMBL/GenBank/DDBJ whole genome shotgun (WGS) entry which is preliminary data.</text>
</comment>
<dbReference type="Proteomes" id="UP001623330">
    <property type="component" value="Unassembled WGS sequence"/>
</dbReference>
<evidence type="ECO:0000313" key="1">
    <source>
        <dbReference type="EMBL" id="KAL3233196.1"/>
    </source>
</evidence>
<protein>
    <submittedName>
        <fullName evidence="1">Uncharacterized protein</fullName>
    </submittedName>
</protein>
<reference evidence="1 2" key="1">
    <citation type="submission" date="2024-05" db="EMBL/GenBank/DDBJ databases">
        <title>Long read based assembly of the Candida bracarensis genome reveals expanded adhesin content.</title>
        <authorList>
            <person name="Marcet-Houben M."/>
            <person name="Ksiezopolska E."/>
            <person name="Gabaldon T."/>
        </authorList>
    </citation>
    <scope>NUCLEOTIDE SEQUENCE [LARGE SCALE GENOMIC DNA]</scope>
    <source>
        <strain evidence="1 2">CBM6</strain>
    </source>
</reference>
<gene>
    <name evidence="1" type="ORF">RNJ44_05112</name>
</gene>
<name>A0ABR4NX01_9SACH</name>
<sequence length="64" mass="7179">MVVRSHGTLEKSISFMGDNIDYFLKAASAVKTAQGGGGNDSVEKKNLKKMELSEDHNIYFEFYM</sequence>
<evidence type="ECO:0000313" key="2">
    <source>
        <dbReference type="Proteomes" id="UP001623330"/>
    </source>
</evidence>
<accession>A0ABR4NX01</accession>
<keyword evidence="2" id="KW-1185">Reference proteome</keyword>